<evidence type="ECO:0000256" key="1">
    <source>
        <dbReference type="ARBA" id="ARBA00022448"/>
    </source>
</evidence>
<organism evidence="5 6">
    <name type="scientific">Candidatus Nomurabacteria bacterium GW2011_GWA2_41_25</name>
    <dbReference type="NCBI Taxonomy" id="1618736"/>
    <lineage>
        <taxon>Bacteria</taxon>
        <taxon>Candidatus Nomuraibacteriota</taxon>
    </lineage>
</organism>
<dbReference type="PANTHER" id="PTHR45772">
    <property type="entry name" value="CONSERVED COMPONENT OF ABC TRANSPORTER FOR NATURAL AMINO ACIDS-RELATED"/>
    <property type="match status" value="1"/>
</dbReference>
<dbReference type="InterPro" id="IPR017871">
    <property type="entry name" value="ABC_transporter-like_CS"/>
</dbReference>
<dbReference type="SUPFAM" id="SSF52540">
    <property type="entry name" value="P-loop containing nucleoside triphosphate hydrolases"/>
    <property type="match status" value="1"/>
</dbReference>
<dbReference type="EMBL" id="LCBE01000017">
    <property type="protein sequence ID" value="KKS03735.1"/>
    <property type="molecule type" value="Genomic_DNA"/>
</dbReference>
<dbReference type="InterPro" id="IPR051120">
    <property type="entry name" value="ABC_AA/LPS_Transport"/>
</dbReference>
<dbReference type="InterPro" id="IPR003593">
    <property type="entry name" value="AAA+_ATPase"/>
</dbReference>
<evidence type="ECO:0000259" key="4">
    <source>
        <dbReference type="PROSITE" id="PS50893"/>
    </source>
</evidence>
<feature type="domain" description="ABC transporter" evidence="4">
    <location>
        <begin position="5"/>
        <end position="244"/>
    </location>
</feature>
<proteinExistence type="predicted"/>
<keyword evidence="1" id="KW-0813">Transport</keyword>
<dbReference type="GO" id="GO:0005886">
    <property type="term" value="C:plasma membrane"/>
    <property type="evidence" value="ECO:0007669"/>
    <property type="project" value="TreeGrafter"/>
</dbReference>
<dbReference type="PATRIC" id="fig|1618736.3.peg.492"/>
<name>A0A0G0VS74_9BACT</name>
<evidence type="ECO:0000256" key="3">
    <source>
        <dbReference type="ARBA" id="ARBA00022840"/>
    </source>
</evidence>
<dbReference type="SMART" id="SM00382">
    <property type="entry name" value="AAA"/>
    <property type="match status" value="1"/>
</dbReference>
<dbReference type="PROSITE" id="PS00211">
    <property type="entry name" value="ABC_TRANSPORTER_1"/>
    <property type="match status" value="1"/>
</dbReference>
<sequence length="244" mass="27664">MKYILETKNLVKSFGGVHAVDHLSINIPEKMITGLVGPNGSGKTTLINMLSGFSPHNSGEIFFSDVERKKIMPWENQVYGITRTFQQVRLFDQMSVLDNILVILTERAPFYALFERHSGYHLKCAEDILKKIDLYEKRFHNAADLSYGQRKLLEIGRVLAMDANIILFDEPFAGLFPEVIKKIEKIVLNLKQEGKSVVLVEHNMAIIRKLCDHLIVMDAGKLLAEGHPEKVLSEKIVLEAYLGE</sequence>
<keyword evidence="3 5" id="KW-0067">ATP-binding</keyword>
<evidence type="ECO:0000313" key="6">
    <source>
        <dbReference type="Proteomes" id="UP000034236"/>
    </source>
</evidence>
<dbReference type="Pfam" id="PF00005">
    <property type="entry name" value="ABC_tran"/>
    <property type="match status" value="1"/>
</dbReference>
<dbReference type="PROSITE" id="PS50893">
    <property type="entry name" value="ABC_TRANSPORTER_2"/>
    <property type="match status" value="1"/>
</dbReference>
<gene>
    <name evidence="5" type="ORF">UU58_C0017G0012</name>
</gene>
<dbReference type="GO" id="GO:0005524">
    <property type="term" value="F:ATP binding"/>
    <property type="evidence" value="ECO:0007669"/>
    <property type="project" value="UniProtKB-KW"/>
</dbReference>
<keyword evidence="2" id="KW-0547">Nucleotide-binding</keyword>
<dbReference type="AlphaFoldDB" id="A0A0G0VS74"/>
<evidence type="ECO:0000256" key="2">
    <source>
        <dbReference type="ARBA" id="ARBA00022741"/>
    </source>
</evidence>
<accession>A0A0G0VS74</accession>
<dbReference type="Proteomes" id="UP000034236">
    <property type="component" value="Unassembled WGS sequence"/>
</dbReference>
<reference evidence="5 6" key="1">
    <citation type="journal article" date="2015" name="Nature">
        <title>rRNA introns, odd ribosomes, and small enigmatic genomes across a large radiation of phyla.</title>
        <authorList>
            <person name="Brown C.T."/>
            <person name="Hug L.A."/>
            <person name="Thomas B.C."/>
            <person name="Sharon I."/>
            <person name="Castelle C.J."/>
            <person name="Singh A."/>
            <person name="Wilkins M.J."/>
            <person name="Williams K.H."/>
            <person name="Banfield J.F."/>
        </authorList>
    </citation>
    <scope>NUCLEOTIDE SEQUENCE [LARGE SCALE GENOMIC DNA]</scope>
</reference>
<dbReference type="InterPro" id="IPR003439">
    <property type="entry name" value="ABC_transporter-like_ATP-bd"/>
</dbReference>
<dbReference type="InterPro" id="IPR027417">
    <property type="entry name" value="P-loop_NTPase"/>
</dbReference>
<evidence type="ECO:0000313" key="5">
    <source>
        <dbReference type="EMBL" id="KKS03735.1"/>
    </source>
</evidence>
<dbReference type="Gene3D" id="3.40.50.300">
    <property type="entry name" value="P-loop containing nucleotide triphosphate hydrolases"/>
    <property type="match status" value="1"/>
</dbReference>
<comment type="caution">
    <text evidence="5">The sequence shown here is derived from an EMBL/GenBank/DDBJ whole genome shotgun (WGS) entry which is preliminary data.</text>
</comment>
<protein>
    <submittedName>
        <fullName evidence="5">Amino acid/amide ABC transporter ATP-binding protein 1, HAAT family</fullName>
    </submittedName>
</protein>
<dbReference type="GO" id="GO:0016887">
    <property type="term" value="F:ATP hydrolysis activity"/>
    <property type="evidence" value="ECO:0007669"/>
    <property type="project" value="InterPro"/>
</dbReference>